<dbReference type="GO" id="GO:0051731">
    <property type="term" value="F:polynucleotide 5'-hydroxyl-kinase activity"/>
    <property type="evidence" value="ECO:0007669"/>
    <property type="project" value="InterPro"/>
</dbReference>
<evidence type="ECO:0000313" key="12">
    <source>
        <dbReference type="Proteomes" id="UP000481861"/>
    </source>
</evidence>
<dbReference type="AlphaFoldDB" id="A0A7C8I4K7"/>
<comment type="caution">
    <text evidence="11">The sequence shown here is derived from an EMBL/GenBank/DDBJ whole genome shotgun (WGS) entry which is preliminary data.</text>
</comment>
<evidence type="ECO:0000256" key="4">
    <source>
        <dbReference type="ARBA" id="ARBA00019824"/>
    </source>
</evidence>
<dbReference type="EMBL" id="JAADJZ010000017">
    <property type="protein sequence ID" value="KAF2869166.1"/>
    <property type="molecule type" value="Genomic_DNA"/>
</dbReference>
<dbReference type="Proteomes" id="UP000481861">
    <property type="component" value="Unassembled WGS sequence"/>
</dbReference>
<dbReference type="PANTHER" id="PTHR12755:SF3">
    <property type="entry name" value="POLYNUCLEOTIDE 5'-HYDROXYL-KINASE NOL9"/>
    <property type="match status" value="1"/>
</dbReference>
<name>A0A7C8I4K7_9PLEO</name>
<sequence>MAIANGGPLSAVAAAKLKASGISNLDGVQEPITNPVLSNNESDLEDSEPDEPPPIDIHRNLKLCSWDDNGGTIVSESDRELTLNLNKNATVALIGCYDIKVLKGAINISGANIGADKRAGESAPVRRAFVPSTHPIVKVRGLDSSNRIQFLHCREPTPFAPISPLFRDIWRAASTREQHTRSFELITESDADPLNRSLTPELIPADWVRTVEECASSSAVTLISGAPSSGKSTFAKRLVNRYLTGFGKTARALPSIYFLDLDPNAPEYTPHGQISLLRIREVNLGPSFTHPTPVQARSPANEVVRAHPHPLSGTPNFEDHSIASALDLFQTYVSLRHQNGPVPLIINTPGTMYASHFNILLHLLSKTKPQHLVHTANPSAISPVDASKLHDLTTTAAKTRTAVHDITAQTALNTPSHTAANLRDMQMQSYFHCTGLSASLHRTYTPHPLSTHPPWTFNYSSTAATHQSLLAFLPLSEYTPPSSLPTLLTGTLIHIHHLLPFHPNPPLPPNPTSGLIAPPDPRTSHLVCTALLRGWDAAARAVQVLVPRTHEGALRGLQAQTTVFVSGWGEVPGWAYVEDAYWAVEQQGEGGGEDGNTMAALPPWVASKALMDGMGYLNTVRRVRKFQQ</sequence>
<gene>
    <name evidence="11" type="ORF">BDV95DRAFT_609400</name>
</gene>
<keyword evidence="8" id="KW-0067">ATP-binding</keyword>
<keyword evidence="5" id="KW-0808">Transferase</keyword>
<dbReference type="GO" id="GO:0000448">
    <property type="term" value="P:cleavage in ITS2 between 5.8S rRNA and LSU-rRNA of tricistronic rRNA transcript (SSU-rRNA, 5.8S rRNA, LSU-rRNA)"/>
    <property type="evidence" value="ECO:0007669"/>
    <property type="project" value="TreeGrafter"/>
</dbReference>
<dbReference type="GO" id="GO:0005524">
    <property type="term" value="F:ATP binding"/>
    <property type="evidence" value="ECO:0007669"/>
    <property type="project" value="UniProtKB-KW"/>
</dbReference>
<evidence type="ECO:0000256" key="9">
    <source>
        <dbReference type="SAM" id="MobiDB-lite"/>
    </source>
</evidence>
<dbReference type="GO" id="GO:0005634">
    <property type="term" value="C:nucleus"/>
    <property type="evidence" value="ECO:0007669"/>
    <property type="project" value="TreeGrafter"/>
</dbReference>
<evidence type="ECO:0000313" key="11">
    <source>
        <dbReference type="EMBL" id="KAF2869166.1"/>
    </source>
</evidence>
<dbReference type="InterPro" id="IPR045116">
    <property type="entry name" value="Clp1/Grc3"/>
</dbReference>
<evidence type="ECO:0000256" key="8">
    <source>
        <dbReference type="ARBA" id="ARBA00022840"/>
    </source>
</evidence>
<proteinExistence type="inferred from homology"/>
<evidence type="ECO:0000256" key="7">
    <source>
        <dbReference type="ARBA" id="ARBA00022777"/>
    </source>
</evidence>
<reference evidence="11 12" key="1">
    <citation type="submission" date="2020-01" db="EMBL/GenBank/DDBJ databases">
        <authorList>
            <consortium name="DOE Joint Genome Institute"/>
            <person name="Haridas S."/>
            <person name="Albert R."/>
            <person name="Binder M."/>
            <person name="Bloem J."/>
            <person name="Labutti K."/>
            <person name="Salamov A."/>
            <person name="Andreopoulos B."/>
            <person name="Baker S.E."/>
            <person name="Barry K."/>
            <person name="Bills G."/>
            <person name="Bluhm B.H."/>
            <person name="Cannon C."/>
            <person name="Castanera R."/>
            <person name="Culley D.E."/>
            <person name="Daum C."/>
            <person name="Ezra D."/>
            <person name="Gonzalez J.B."/>
            <person name="Henrissat B."/>
            <person name="Kuo A."/>
            <person name="Liang C."/>
            <person name="Lipzen A."/>
            <person name="Lutzoni F."/>
            <person name="Magnuson J."/>
            <person name="Mondo S."/>
            <person name="Nolan M."/>
            <person name="Ohm R."/>
            <person name="Pangilinan J."/>
            <person name="Park H.-J.H."/>
            <person name="Ramirez L."/>
            <person name="Alfaro M."/>
            <person name="Sun H."/>
            <person name="Tritt A."/>
            <person name="Yoshinaga Y."/>
            <person name="Zwiers L.-H.L."/>
            <person name="Turgeon B.G."/>
            <person name="Goodwin S.B."/>
            <person name="Spatafora J.W."/>
            <person name="Crous P.W."/>
            <person name="Grigoriev I.V."/>
        </authorList>
    </citation>
    <scope>NUCLEOTIDE SEQUENCE [LARGE SCALE GENOMIC DNA]</scope>
    <source>
        <strain evidence="11 12">CBS 611.86</strain>
    </source>
</reference>
<evidence type="ECO:0000256" key="5">
    <source>
        <dbReference type="ARBA" id="ARBA00022679"/>
    </source>
</evidence>
<dbReference type="PANTHER" id="PTHR12755">
    <property type="entry name" value="CLEAVAGE/POLYADENYLATION FACTOR IA SUBUNIT CLP1P"/>
    <property type="match status" value="1"/>
</dbReference>
<feature type="domain" description="Clp1 P-loop" evidence="10">
    <location>
        <begin position="225"/>
        <end position="432"/>
    </location>
</feature>
<accession>A0A7C8I4K7</accession>
<dbReference type="Pfam" id="PF16575">
    <property type="entry name" value="CLP1_P"/>
    <property type="match status" value="1"/>
</dbReference>
<evidence type="ECO:0000256" key="1">
    <source>
        <dbReference type="ARBA" id="ARBA00003798"/>
    </source>
</evidence>
<feature type="region of interest" description="Disordered" evidence="9">
    <location>
        <begin position="29"/>
        <end position="53"/>
    </location>
</feature>
<protein>
    <recommendedName>
        <fullName evidence="4">Polynucleotide 5'-hydroxyl-kinase GRC3</fullName>
    </recommendedName>
    <alternativeName>
        <fullName evidence="3">Polynucleotide 5'-hydroxyl-kinase grc3</fullName>
    </alternativeName>
</protein>
<dbReference type="Gene3D" id="3.40.50.300">
    <property type="entry name" value="P-loop containing nucleotide triphosphate hydrolases"/>
    <property type="match status" value="1"/>
</dbReference>
<dbReference type="InterPro" id="IPR027417">
    <property type="entry name" value="P-loop_NTPase"/>
</dbReference>
<dbReference type="InterPro" id="IPR032319">
    <property type="entry name" value="CLP1_P"/>
</dbReference>
<keyword evidence="6" id="KW-0547">Nucleotide-binding</keyword>
<evidence type="ECO:0000256" key="2">
    <source>
        <dbReference type="ARBA" id="ARBA00011003"/>
    </source>
</evidence>
<keyword evidence="12" id="KW-1185">Reference proteome</keyword>
<dbReference type="OrthoDB" id="4054781at2759"/>
<comment type="function">
    <text evidence="1">Polynucleotide 5'-kinase involved in rRNA processing.</text>
</comment>
<organism evidence="11 12">
    <name type="scientific">Massariosphaeria phaeospora</name>
    <dbReference type="NCBI Taxonomy" id="100035"/>
    <lineage>
        <taxon>Eukaryota</taxon>
        <taxon>Fungi</taxon>
        <taxon>Dikarya</taxon>
        <taxon>Ascomycota</taxon>
        <taxon>Pezizomycotina</taxon>
        <taxon>Dothideomycetes</taxon>
        <taxon>Pleosporomycetidae</taxon>
        <taxon>Pleosporales</taxon>
        <taxon>Pleosporales incertae sedis</taxon>
        <taxon>Massariosphaeria</taxon>
    </lineage>
</organism>
<evidence type="ECO:0000259" key="10">
    <source>
        <dbReference type="Pfam" id="PF16575"/>
    </source>
</evidence>
<evidence type="ECO:0000256" key="6">
    <source>
        <dbReference type="ARBA" id="ARBA00022741"/>
    </source>
</evidence>
<evidence type="ECO:0000256" key="3">
    <source>
        <dbReference type="ARBA" id="ARBA00018706"/>
    </source>
</evidence>
<feature type="compositionally biased region" description="Acidic residues" evidence="9">
    <location>
        <begin position="42"/>
        <end position="53"/>
    </location>
</feature>
<keyword evidence="7" id="KW-0418">Kinase</keyword>
<dbReference type="SUPFAM" id="SSF52540">
    <property type="entry name" value="P-loop containing nucleoside triphosphate hydrolases"/>
    <property type="match status" value="1"/>
</dbReference>
<comment type="similarity">
    <text evidence="2">Belongs to the Clp1 family. NOL9/GRC3 subfamily.</text>
</comment>